<feature type="compositionally biased region" description="Basic and acidic residues" evidence="1">
    <location>
        <begin position="15"/>
        <end position="24"/>
    </location>
</feature>
<dbReference type="AlphaFoldDB" id="A0A433XEX9"/>
<evidence type="ECO:0000256" key="1">
    <source>
        <dbReference type="SAM" id="MobiDB-lite"/>
    </source>
</evidence>
<reference evidence="3 4" key="1">
    <citation type="journal article" date="2016" name="Int. J. Syst. Evol. Microbiol.">
        <title>Arsenicitalea aurantiaca gen. nov., sp. nov., a new member of the family Hyphomicrobiaceae, isolated from high-arsenic sediment.</title>
        <authorList>
            <person name="Mu Y."/>
            <person name="Zhou L."/>
            <person name="Zeng X.C."/>
            <person name="Liu L."/>
            <person name="Pan Y."/>
            <person name="Chen X."/>
            <person name="Wang J."/>
            <person name="Li S."/>
            <person name="Li W.J."/>
            <person name="Wang Y."/>
        </authorList>
    </citation>
    <scope>NUCLEOTIDE SEQUENCE [LARGE SCALE GENOMIC DNA]</scope>
    <source>
        <strain evidence="3 4">42-50</strain>
    </source>
</reference>
<dbReference type="Pfam" id="PF03869">
    <property type="entry name" value="Arc"/>
    <property type="match status" value="1"/>
</dbReference>
<dbReference type="Gene3D" id="1.10.1220.10">
    <property type="entry name" value="Met repressor-like"/>
    <property type="match status" value="1"/>
</dbReference>
<dbReference type="GO" id="GO:0003677">
    <property type="term" value="F:DNA binding"/>
    <property type="evidence" value="ECO:0007669"/>
    <property type="project" value="UniProtKB-KW"/>
</dbReference>
<feature type="domain" description="Arc-like DNA binding" evidence="2">
    <location>
        <begin position="1"/>
        <end position="45"/>
    </location>
</feature>
<accession>A0A433XEX9</accession>
<feature type="region of interest" description="Disordered" evidence="1">
    <location>
        <begin position="41"/>
        <end position="76"/>
    </location>
</feature>
<dbReference type="GO" id="GO:0006355">
    <property type="term" value="P:regulation of DNA-templated transcription"/>
    <property type="evidence" value="ECO:0007669"/>
    <property type="project" value="InterPro"/>
</dbReference>
<dbReference type="RefSeq" id="WP_127187579.1">
    <property type="nucleotide sequence ID" value="NZ_RZNJ01000002.1"/>
</dbReference>
<sequence length="76" mass="8388">MADADPITVRVPGGMRDRIRERARANRRSMNSEIVHYLDRALEAEKNEGPAEGATSPSHGSSNPPCKDIADEQRTE</sequence>
<gene>
    <name evidence="3" type="ORF">EMQ25_05595</name>
</gene>
<dbReference type="InterPro" id="IPR010985">
    <property type="entry name" value="Ribbon_hlx_hlx"/>
</dbReference>
<dbReference type="SUPFAM" id="SSF47598">
    <property type="entry name" value="Ribbon-helix-helix"/>
    <property type="match status" value="1"/>
</dbReference>
<dbReference type="InterPro" id="IPR013321">
    <property type="entry name" value="Arc_rbn_hlx_hlx"/>
</dbReference>
<name>A0A433XEX9_9HYPH</name>
<dbReference type="InterPro" id="IPR005569">
    <property type="entry name" value="Arc_DNA-bd_dom"/>
</dbReference>
<evidence type="ECO:0000259" key="2">
    <source>
        <dbReference type="Pfam" id="PF03869"/>
    </source>
</evidence>
<evidence type="ECO:0000313" key="3">
    <source>
        <dbReference type="EMBL" id="RUT32622.1"/>
    </source>
</evidence>
<keyword evidence="4" id="KW-1185">Reference proteome</keyword>
<feature type="compositionally biased region" description="Polar residues" evidence="1">
    <location>
        <begin position="55"/>
        <end position="64"/>
    </location>
</feature>
<protein>
    <submittedName>
        <fullName evidence="3">Arc family DNA-binding protein</fullName>
    </submittedName>
</protein>
<dbReference type="EMBL" id="RZNJ01000002">
    <property type="protein sequence ID" value="RUT32622.1"/>
    <property type="molecule type" value="Genomic_DNA"/>
</dbReference>
<organism evidence="3 4">
    <name type="scientific">Arsenicitalea aurantiaca</name>
    <dbReference type="NCBI Taxonomy" id="1783274"/>
    <lineage>
        <taxon>Bacteria</taxon>
        <taxon>Pseudomonadati</taxon>
        <taxon>Pseudomonadota</taxon>
        <taxon>Alphaproteobacteria</taxon>
        <taxon>Hyphomicrobiales</taxon>
        <taxon>Devosiaceae</taxon>
        <taxon>Arsenicitalea</taxon>
    </lineage>
</organism>
<keyword evidence="3" id="KW-0238">DNA-binding</keyword>
<dbReference type="Proteomes" id="UP000281547">
    <property type="component" value="Unassembled WGS sequence"/>
</dbReference>
<proteinExistence type="predicted"/>
<evidence type="ECO:0000313" key="4">
    <source>
        <dbReference type="Proteomes" id="UP000281547"/>
    </source>
</evidence>
<comment type="caution">
    <text evidence="3">The sequence shown here is derived from an EMBL/GenBank/DDBJ whole genome shotgun (WGS) entry which is preliminary data.</text>
</comment>
<feature type="region of interest" description="Disordered" evidence="1">
    <location>
        <begin position="1"/>
        <end position="28"/>
    </location>
</feature>